<evidence type="ECO:0000313" key="2">
    <source>
        <dbReference type="EMBL" id="PZO88148.1"/>
    </source>
</evidence>
<dbReference type="AlphaFoldDB" id="A0A2W5C2A5"/>
<dbReference type="InterPro" id="IPR007024">
    <property type="entry name" value="BLUF_domain"/>
</dbReference>
<name>A0A2W5C2A5_9SPHN</name>
<reference evidence="2 3" key="1">
    <citation type="submission" date="2017-08" db="EMBL/GenBank/DDBJ databases">
        <title>Infants hospitalized years apart are colonized by the same room-sourced microbial strains.</title>
        <authorList>
            <person name="Brooks B."/>
            <person name="Olm M.R."/>
            <person name="Firek B.A."/>
            <person name="Baker R."/>
            <person name="Thomas B.C."/>
            <person name="Morowitz M.J."/>
            <person name="Banfield J.F."/>
        </authorList>
    </citation>
    <scope>NUCLEOTIDE SEQUENCE [LARGE SCALE GENOMIC DNA]</scope>
    <source>
        <strain evidence="2">S2_018_000_R2_101</strain>
    </source>
</reference>
<dbReference type="Proteomes" id="UP000249066">
    <property type="component" value="Unassembled WGS sequence"/>
</dbReference>
<dbReference type="SMART" id="SM01034">
    <property type="entry name" value="BLUF"/>
    <property type="match status" value="1"/>
</dbReference>
<dbReference type="PROSITE" id="PS50925">
    <property type="entry name" value="BLUF"/>
    <property type="match status" value="1"/>
</dbReference>
<accession>A0A2W5C2A5</accession>
<dbReference type="EMBL" id="QFNN01000100">
    <property type="protein sequence ID" value="PZO88148.1"/>
    <property type="molecule type" value="Genomic_DNA"/>
</dbReference>
<proteinExistence type="predicted"/>
<comment type="caution">
    <text evidence="2">The sequence shown here is derived from an EMBL/GenBank/DDBJ whole genome shotgun (WGS) entry which is preliminary data.</text>
</comment>
<dbReference type="SUPFAM" id="SSF54975">
    <property type="entry name" value="Acylphosphatase/BLUF domain-like"/>
    <property type="match status" value="1"/>
</dbReference>
<organism evidence="2 3">
    <name type="scientific">Sphingomonas sanxanigenens</name>
    <dbReference type="NCBI Taxonomy" id="397260"/>
    <lineage>
        <taxon>Bacteria</taxon>
        <taxon>Pseudomonadati</taxon>
        <taxon>Pseudomonadota</taxon>
        <taxon>Alphaproteobacteria</taxon>
        <taxon>Sphingomonadales</taxon>
        <taxon>Sphingomonadaceae</taxon>
        <taxon>Sphingomonas</taxon>
    </lineage>
</organism>
<evidence type="ECO:0000259" key="1">
    <source>
        <dbReference type="PROSITE" id="PS50925"/>
    </source>
</evidence>
<evidence type="ECO:0000313" key="3">
    <source>
        <dbReference type="Proteomes" id="UP000249066"/>
    </source>
</evidence>
<dbReference type="InterPro" id="IPR036046">
    <property type="entry name" value="Acylphosphatase-like_dom_sf"/>
</dbReference>
<dbReference type="GO" id="GO:0071949">
    <property type="term" value="F:FAD binding"/>
    <property type="evidence" value="ECO:0007669"/>
    <property type="project" value="InterPro"/>
</dbReference>
<feature type="domain" description="BLUF" evidence="1">
    <location>
        <begin position="1"/>
        <end position="94"/>
    </location>
</feature>
<sequence>MRQIVYRSTSTAPEGRAIDDVPEILREAVERNGVDGVTGLLYAENPFFLQVIEGPPESVAHLMARLARDVRHRDMAILVDREIARREFGDWTMIYRERRGENDEFDARMRVLLAGVSTETVRHFRALRPA</sequence>
<protein>
    <submittedName>
        <fullName evidence="2">Blue light sensor protein</fullName>
    </submittedName>
</protein>
<dbReference type="Pfam" id="PF04940">
    <property type="entry name" value="BLUF"/>
    <property type="match status" value="1"/>
</dbReference>
<dbReference type="GO" id="GO:0009882">
    <property type="term" value="F:blue light photoreceptor activity"/>
    <property type="evidence" value="ECO:0007669"/>
    <property type="project" value="InterPro"/>
</dbReference>
<gene>
    <name evidence="2" type="ORF">DI623_13255</name>
</gene>
<dbReference type="Gene3D" id="3.30.70.100">
    <property type="match status" value="1"/>
</dbReference>